<evidence type="ECO:0008006" key="4">
    <source>
        <dbReference type="Google" id="ProtNLM"/>
    </source>
</evidence>
<dbReference type="OrthoDB" id="3996113at2759"/>
<name>A0A1E3NIB3_9ASCO</name>
<dbReference type="Proteomes" id="UP000094455">
    <property type="component" value="Unassembled WGS sequence"/>
</dbReference>
<evidence type="ECO:0000313" key="2">
    <source>
        <dbReference type="EMBL" id="ODQ45861.1"/>
    </source>
</evidence>
<proteinExistence type="predicted"/>
<dbReference type="AlphaFoldDB" id="A0A1E3NIB3"/>
<organism evidence="2 3">
    <name type="scientific">Pichia membranifaciens NRRL Y-2026</name>
    <dbReference type="NCBI Taxonomy" id="763406"/>
    <lineage>
        <taxon>Eukaryota</taxon>
        <taxon>Fungi</taxon>
        <taxon>Dikarya</taxon>
        <taxon>Ascomycota</taxon>
        <taxon>Saccharomycotina</taxon>
        <taxon>Pichiomycetes</taxon>
        <taxon>Pichiales</taxon>
        <taxon>Pichiaceae</taxon>
        <taxon>Pichia</taxon>
    </lineage>
</organism>
<accession>A0A1E3NIB3</accession>
<feature type="compositionally biased region" description="Polar residues" evidence="1">
    <location>
        <begin position="180"/>
        <end position="191"/>
    </location>
</feature>
<evidence type="ECO:0000256" key="1">
    <source>
        <dbReference type="SAM" id="MobiDB-lite"/>
    </source>
</evidence>
<feature type="region of interest" description="Disordered" evidence="1">
    <location>
        <begin position="108"/>
        <end position="223"/>
    </location>
</feature>
<dbReference type="RefSeq" id="XP_019016974.1">
    <property type="nucleotide sequence ID" value="XM_019161474.1"/>
</dbReference>
<feature type="compositionally biased region" description="Basic and acidic residues" evidence="1">
    <location>
        <begin position="127"/>
        <end position="136"/>
    </location>
</feature>
<dbReference type="GeneID" id="30178161"/>
<dbReference type="STRING" id="763406.A0A1E3NIB3"/>
<dbReference type="EMBL" id="KV454004">
    <property type="protein sequence ID" value="ODQ45861.1"/>
    <property type="molecule type" value="Genomic_DNA"/>
</dbReference>
<evidence type="ECO:0000313" key="3">
    <source>
        <dbReference type="Proteomes" id="UP000094455"/>
    </source>
</evidence>
<feature type="compositionally biased region" description="Basic and acidic residues" evidence="1">
    <location>
        <begin position="150"/>
        <end position="176"/>
    </location>
</feature>
<feature type="region of interest" description="Disordered" evidence="1">
    <location>
        <begin position="32"/>
        <end position="62"/>
    </location>
</feature>
<feature type="compositionally biased region" description="Basic and acidic residues" evidence="1">
    <location>
        <begin position="51"/>
        <end position="60"/>
    </location>
</feature>
<protein>
    <recommendedName>
        <fullName evidence="4">Nucleolar protein 19</fullName>
    </recommendedName>
</protein>
<sequence length="223" mass="25145">MSKRNEIRQKEQLQVQLQAQFNKLDQTVLSWLTKPAGESKPETPPLTKLTSADKTDDFKPQSDATQQFINQIVIPSGKGINFSDLEPKNNNNSSMVTINDFLDVVSAKRNSSSSRRETNGKGGMSEKVNKIGDVKRRTNNSNSLRALSNKLRDDRREKLRTNIRKEGPNNKYDLKKHSAKVTTKLNTNRSGSESDSEIDDEILHRKSKSSGMLAKATKNKRPF</sequence>
<dbReference type="Pfam" id="PF10863">
    <property type="entry name" value="NOP19"/>
    <property type="match status" value="1"/>
</dbReference>
<keyword evidence="3" id="KW-1185">Reference proteome</keyword>
<dbReference type="InterPro" id="IPR022592">
    <property type="entry name" value="Nucleolar_19"/>
</dbReference>
<dbReference type="GO" id="GO:0042274">
    <property type="term" value="P:ribosomal small subunit biogenesis"/>
    <property type="evidence" value="ECO:0007669"/>
    <property type="project" value="InterPro"/>
</dbReference>
<reference evidence="2 3" key="1">
    <citation type="journal article" date="2016" name="Proc. Natl. Acad. Sci. U.S.A.">
        <title>Comparative genomics of biotechnologically important yeasts.</title>
        <authorList>
            <person name="Riley R."/>
            <person name="Haridas S."/>
            <person name="Wolfe K.H."/>
            <person name="Lopes M.R."/>
            <person name="Hittinger C.T."/>
            <person name="Goeker M."/>
            <person name="Salamov A.A."/>
            <person name="Wisecaver J.H."/>
            <person name="Long T.M."/>
            <person name="Calvey C.H."/>
            <person name="Aerts A.L."/>
            <person name="Barry K.W."/>
            <person name="Choi C."/>
            <person name="Clum A."/>
            <person name="Coughlan A.Y."/>
            <person name="Deshpande S."/>
            <person name="Douglass A.P."/>
            <person name="Hanson S.J."/>
            <person name="Klenk H.-P."/>
            <person name="LaButti K.M."/>
            <person name="Lapidus A."/>
            <person name="Lindquist E.A."/>
            <person name="Lipzen A.M."/>
            <person name="Meier-Kolthoff J.P."/>
            <person name="Ohm R.A."/>
            <person name="Otillar R.P."/>
            <person name="Pangilinan J.L."/>
            <person name="Peng Y."/>
            <person name="Rokas A."/>
            <person name="Rosa C.A."/>
            <person name="Scheuner C."/>
            <person name="Sibirny A.A."/>
            <person name="Slot J.C."/>
            <person name="Stielow J.B."/>
            <person name="Sun H."/>
            <person name="Kurtzman C.P."/>
            <person name="Blackwell M."/>
            <person name="Grigoriev I.V."/>
            <person name="Jeffries T.W."/>
        </authorList>
    </citation>
    <scope>NUCLEOTIDE SEQUENCE [LARGE SCALE GENOMIC DNA]</scope>
    <source>
        <strain evidence="2 3">NRRL Y-2026</strain>
    </source>
</reference>
<gene>
    <name evidence="2" type="ORF">PICMEDRAFT_17127</name>
</gene>
<dbReference type="GO" id="GO:0030686">
    <property type="term" value="C:90S preribosome"/>
    <property type="evidence" value="ECO:0007669"/>
    <property type="project" value="InterPro"/>
</dbReference>